<organism evidence="2 3">
    <name type="scientific">Hanamia caeni</name>
    <dbReference type="NCBI Taxonomy" id="2294116"/>
    <lineage>
        <taxon>Bacteria</taxon>
        <taxon>Pseudomonadati</taxon>
        <taxon>Bacteroidota</taxon>
        <taxon>Chitinophagia</taxon>
        <taxon>Chitinophagales</taxon>
        <taxon>Chitinophagaceae</taxon>
        <taxon>Hanamia</taxon>
    </lineage>
</organism>
<dbReference type="InterPro" id="IPR029060">
    <property type="entry name" value="PIN-like_dom_sf"/>
</dbReference>
<sequence>MRNQKSRVIIDTNLWISFLLTKEFTRLDTIIADKKLILLFSQELIDEIVEVSQRKKFRKYFPLEDIEKFLLKIRNRGEFIKIKKA</sequence>
<dbReference type="OrthoDB" id="597986at2"/>
<protein>
    <submittedName>
        <fullName evidence="2">Putative toxin-antitoxin system toxin component, PIN family</fullName>
    </submittedName>
</protein>
<reference evidence="2 3" key="1">
    <citation type="submission" date="2018-11" db="EMBL/GenBank/DDBJ databases">
        <title>Draft genome sequence of Ferruginibacter sp. BO-59.</title>
        <authorList>
            <person name="Im W.T."/>
        </authorList>
    </citation>
    <scope>NUCLEOTIDE SEQUENCE [LARGE SCALE GENOMIC DNA]</scope>
    <source>
        <strain evidence="2 3">BO-59</strain>
    </source>
</reference>
<evidence type="ECO:0000259" key="1">
    <source>
        <dbReference type="Pfam" id="PF13470"/>
    </source>
</evidence>
<dbReference type="RefSeq" id="WP_123120991.1">
    <property type="nucleotide sequence ID" value="NZ_RJJR01000009.1"/>
</dbReference>
<name>A0A3M9ND92_9BACT</name>
<dbReference type="SUPFAM" id="SSF88723">
    <property type="entry name" value="PIN domain-like"/>
    <property type="match status" value="1"/>
</dbReference>
<keyword evidence="3" id="KW-1185">Reference proteome</keyword>
<dbReference type="InterPro" id="IPR002716">
    <property type="entry name" value="PIN_dom"/>
</dbReference>
<proteinExistence type="predicted"/>
<dbReference type="AlphaFoldDB" id="A0A3M9ND92"/>
<dbReference type="NCBIfam" id="TIGR00305">
    <property type="entry name" value="putative toxin-antitoxin system toxin component, PIN family"/>
    <property type="match status" value="1"/>
</dbReference>
<feature type="domain" description="PIN" evidence="1">
    <location>
        <begin position="7"/>
        <end position="73"/>
    </location>
</feature>
<evidence type="ECO:0000313" key="2">
    <source>
        <dbReference type="EMBL" id="RNI35711.1"/>
    </source>
</evidence>
<gene>
    <name evidence="2" type="ORF">EFY79_12180</name>
</gene>
<dbReference type="EMBL" id="RJJR01000009">
    <property type="protein sequence ID" value="RNI35711.1"/>
    <property type="molecule type" value="Genomic_DNA"/>
</dbReference>
<dbReference type="Pfam" id="PF13470">
    <property type="entry name" value="PIN_3"/>
    <property type="match status" value="1"/>
</dbReference>
<accession>A0A3M9ND92</accession>
<evidence type="ECO:0000313" key="3">
    <source>
        <dbReference type="Proteomes" id="UP000267223"/>
    </source>
</evidence>
<dbReference type="Proteomes" id="UP000267223">
    <property type="component" value="Unassembled WGS sequence"/>
</dbReference>
<dbReference type="InterPro" id="IPR002850">
    <property type="entry name" value="PIN_toxin-like"/>
</dbReference>
<comment type="caution">
    <text evidence="2">The sequence shown here is derived from an EMBL/GenBank/DDBJ whole genome shotgun (WGS) entry which is preliminary data.</text>
</comment>